<keyword evidence="14" id="KW-1015">Disulfide bond</keyword>
<evidence type="ECO:0000256" key="13">
    <source>
        <dbReference type="ARBA" id="ARBA00023136"/>
    </source>
</evidence>
<keyword evidence="4" id="KW-1003">Cell membrane</keyword>
<evidence type="ECO:0000256" key="16">
    <source>
        <dbReference type="ARBA" id="ARBA00023201"/>
    </source>
</evidence>
<evidence type="ECO:0000256" key="9">
    <source>
        <dbReference type="ARBA" id="ARBA00022968"/>
    </source>
</evidence>
<reference evidence="18" key="1">
    <citation type="submission" date="2023-05" db="EMBL/GenBank/DDBJ databases">
        <authorList>
            <person name="Stuckert A."/>
        </authorList>
    </citation>
    <scope>NUCLEOTIDE SEQUENCE</scope>
</reference>
<evidence type="ECO:0000256" key="7">
    <source>
        <dbReference type="ARBA" id="ARBA00022692"/>
    </source>
</evidence>
<dbReference type="InterPro" id="IPR000402">
    <property type="entry name" value="Na/K_ATPase_sub_beta"/>
</dbReference>
<dbReference type="NCBIfam" id="TIGR01107">
    <property type="entry name" value="Na_K_ATPase_bet"/>
    <property type="match status" value="1"/>
</dbReference>
<sequence>MAALTMNRTWRKFFDEMKEFIWNPKTREFMGRTGSSWALIIIFYLVFYAVLSGIFALCLFVMLQTIDENYPKYEDRLLNPGLMIRPNIQSLQITFNGQNSTWQQYVDGIDSALQGYDQFTQQQRGINCAFQDYFKQDNITAPKQACQFTRDLLGSCSGLNDTSYGYANGMPCVLIKMNRVVSFIPRIIPGFSNTSITINCTAKNDNLLGSRVYFPSTSQGLGSIDLKYYPYYGNRAQPNYTQPFVAVQFLNLTQNIDHQVECFVNAANIITNDDRDKFQGRVCFTLQYKS</sequence>
<protein>
    <recommendedName>
        <fullName evidence="17">Sodium/potassium-transporting ATPase subunit beta</fullName>
    </recommendedName>
</protein>
<evidence type="ECO:0000256" key="3">
    <source>
        <dbReference type="ARBA" id="ARBA00022448"/>
    </source>
</evidence>
<dbReference type="Gene3D" id="2.60.40.1660">
    <property type="entry name" value="Na, k-atpase alpha subunit"/>
    <property type="match status" value="1"/>
</dbReference>
<gene>
    <name evidence="18" type="ORF">SPARVUS_LOCUS14527054</name>
</gene>
<evidence type="ECO:0000313" key="19">
    <source>
        <dbReference type="Proteomes" id="UP001162483"/>
    </source>
</evidence>
<dbReference type="EMBL" id="CATNWA010019104">
    <property type="protein sequence ID" value="CAI9611318.1"/>
    <property type="molecule type" value="Genomic_DNA"/>
</dbReference>
<dbReference type="Proteomes" id="UP001162483">
    <property type="component" value="Unassembled WGS sequence"/>
</dbReference>
<keyword evidence="9" id="KW-0735">Signal-anchor</keyword>
<evidence type="ECO:0000313" key="18">
    <source>
        <dbReference type="EMBL" id="CAI9611318.1"/>
    </source>
</evidence>
<proteinExistence type="inferred from homology"/>
<evidence type="ECO:0000256" key="8">
    <source>
        <dbReference type="ARBA" id="ARBA00022958"/>
    </source>
</evidence>
<evidence type="ECO:0000256" key="12">
    <source>
        <dbReference type="ARBA" id="ARBA00023065"/>
    </source>
</evidence>
<keyword evidence="12 17" id="KW-0406">Ion transport</keyword>
<keyword evidence="7 17" id="KW-0812">Transmembrane</keyword>
<evidence type="ECO:0000256" key="17">
    <source>
        <dbReference type="RuleBase" id="RU362099"/>
    </source>
</evidence>
<evidence type="ECO:0000256" key="6">
    <source>
        <dbReference type="ARBA" id="ARBA00022607"/>
    </source>
</evidence>
<comment type="function">
    <text evidence="17">This is the non-catalytic component of the active enzyme, which catalyzes the hydrolysis of ATP coupled with the exchange of Na(+) and K(+) ions across the plasma membrane.</text>
</comment>
<evidence type="ECO:0000256" key="11">
    <source>
        <dbReference type="ARBA" id="ARBA00023053"/>
    </source>
</evidence>
<keyword evidence="19" id="KW-1185">Reference proteome</keyword>
<evidence type="ECO:0000256" key="5">
    <source>
        <dbReference type="ARBA" id="ARBA00022538"/>
    </source>
</evidence>
<comment type="subcellular location">
    <subcellularLocation>
        <location evidence="1">Cell membrane</location>
        <topology evidence="1">Single-pass type II membrane protein</topology>
    </subcellularLocation>
    <subcellularLocation>
        <location evidence="17">Membrane</location>
    </subcellularLocation>
</comment>
<evidence type="ECO:0000256" key="15">
    <source>
        <dbReference type="ARBA" id="ARBA00023180"/>
    </source>
</evidence>
<comment type="similarity">
    <text evidence="2 17">Belongs to the X(+)/potassium ATPases subunit beta family.</text>
</comment>
<keyword evidence="10 17" id="KW-1133">Transmembrane helix</keyword>
<accession>A0ABN9GRZ2</accession>
<keyword evidence="11" id="KW-0915">Sodium</keyword>
<dbReference type="PANTHER" id="PTHR11523:SF26">
    <property type="entry name" value="SODIUM_POTASSIUM-TRANSPORTING ATPASE SUBUNIT BETA-2"/>
    <property type="match status" value="1"/>
</dbReference>
<keyword evidence="13 17" id="KW-0472">Membrane</keyword>
<comment type="caution">
    <text evidence="18">The sequence shown here is derived from an EMBL/GenBank/DDBJ whole genome shotgun (WGS) entry which is preliminary data.</text>
</comment>
<dbReference type="InterPro" id="IPR038702">
    <property type="entry name" value="Na/K_ATPase_sub_beta_sf"/>
</dbReference>
<keyword evidence="15" id="KW-0325">Glycoprotein</keyword>
<evidence type="ECO:0000256" key="10">
    <source>
        <dbReference type="ARBA" id="ARBA00022989"/>
    </source>
</evidence>
<dbReference type="Pfam" id="PF00287">
    <property type="entry name" value="Na_K-ATPase"/>
    <property type="match status" value="1"/>
</dbReference>
<feature type="transmembrane region" description="Helical" evidence="17">
    <location>
        <begin position="37"/>
        <end position="63"/>
    </location>
</feature>
<evidence type="ECO:0000256" key="4">
    <source>
        <dbReference type="ARBA" id="ARBA00022475"/>
    </source>
</evidence>
<dbReference type="PROSITE" id="PS00390">
    <property type="entry name" value="ATPASE_NA_K_BETA_1"/>
    <property type="match status" value="1"/>
</dbReference>
<organism evidence="18 19">
    <name type="scientific">Staurois parvus</name>
    <dbReference type="NCBI Taxonomy" id="386267"/>
    <lineage>
        <taxon>Eukaryota</taxon>
        <taxon>Metazoa</taxon>
        <taxon>Chordata</taxon>
        <taxon>Craniata</taxon>
        <taxon>Vertebrata</taxon>
        <taxon>Euteleostomi</taxon>
        <taxon>Amphibia</taxon>
        <taxon>Batrachia</taxon>
        <taxon>Anura</taxon>
        <taxon>Neobatrachia</taxon>
        <taxon>Ranoidea</taxon>
        <taxon>Ranidae</taxon>
        <taxon>Staurois</taxon>
    </lineage>
</organism>
<keyword evidence="6" id="KW-0740">Sodium/potassium transport</keyword>
<name>A0ABN9GRZ2_9NEOB</name>
<evidence type="ECO:0000256" key="14">
    <source>
        <dbReference type="ARBA" id="ARBA00023157"/>
    </source>
</evidence>
<dbReference type="PROSITE" id="PS00391">
    <property type="entry name" value="ATPASE_NA_K_BETA_2"/>
    <property type="match status" value="1"/>
</dbReference>
<evidence type="ECO:0000256" key="1">
    <source>
        <dbReference type="ARBA" id="ARBA00004401"/>
    </source>
</evidence>
<keyword evidence="16" id="KW-0739">Sodium transport</keyword>
<keyword evidence="5" id="KW-0633">Potassium transport</keyword>
<keyword evidence="8" id="KW-0630">Potassium</keyword>
<dbReference type="PANTHER" id="PTHR11523">
    <property type="entry name" value="SODIUM/POTASSIUM-DEPENDENT ATPASE BETA SUBUNIT"/>
    <property type="match status" value="1"/>
</dbReference>
<evidence type="ECO:0000256" key="2">
    <source>
        <dbReference type="ARBA" id="ARBA00005876"/>
    </source>
</evidence>
<keyword evidence="3 17" id="KW-0813">Transport</keyword>